<evidence type="ECO:0000313" key="1">
    <source>
        <dbReference type="EMBL" id="CAB4934047.1"/>
    </source>
</evidence>
<dbReference type="EMBL" id="CAFBMR010000176">
    <property type="protein sequence ID" value="CAB4934047.1"/>
    <property type="molecule type" value="Genomic_DNA"/>
</dbReference>
<name>A0A6J7IUX2_9ZZZZ</name>
<gene>
    <name evidence="1" type="ORF">UFOPK3610_02092</name>
</gene>
<protein>
    <submittedName>
        <fullName evidence="1">Unannotated protein</fullName>
    </submittedName>
</protein>
<organism evidence="1">
    <name type="scientific">freshwater metagenome</name>
    <dbReference type="NCBI Taxonomy" id="449393"/>
    <lineage>
        <taxon>unclassified sequences</taxon>
        <taxon>metagenomes</taxon>
        <taxon>ecological metagenomes</taxon>
    </lineage>
</organism>
<accession>A0A6J7IUX2</accession>
<reference evidence="1" key="1">
    <citation type="submission" date="2020-05" db="EMBL/GenBank/DDBJ databases">
        <authorList>
            <person name="Chiriac C."/>
            <person name="Salcher M."/>
            <person name="Ghai R."/>
            <person name="Kavagutti S V."/>
        </authorList>
    </citation>
    <scope>NUCLEOTIDE SEQUENCE</scope>
</reference>
<dbReference type="AlphaFoldDB" id="A0A6J7IUX2"/>
<proteinExistence type="predicted"/>
<sequence>MPTWHDGHVGLNRAHLGADLVGHCEHCAHRGPNESDASSRTGFSQVDILREEAVARVQCLRTGLQRGFDYAINAQITFCGRCRADANSNIGFAHEGSIGICIAIDRDGRDAHRTQCTNDAGGNLATISNENGVKHQVTSGIFRS</sequence>